<dbReference type="Pfam" id="PF09411">
    <property type="entry name" value="PagL"/>
    <property type="match status" value="1"/>
</dbReference>
<evidence type="ECO:0000313" key="3">
    <source>
        <dbReference type="Proteomes" id="UP000505355"/>
    </source>
</evidence>
<dbReference type="EMBL" id="CP054139">
    <property type="protein sequence ID" value="QKJ30241.1"/>
    <property type="molecule type" value="Genomic_DNA"/>
</dbReference>
<dbReference type="AlphaFoldDB" id="A0A7D4ULQ1"/>
<dbReference type="RefSeq" id="WP_173414928.1">
    <property type="nucleotide sequence ID" value="NZ_CP054139.1"/>
</dbReference>
<sequence>MKKKVFWIAFLFIIPFIPNTLLAQDTLFNGKKHKIGFLAGNGIQYIGQVLGNDNHNIALKTTYYYKITFYQLQYYYAILRHKTFGIDILTQPQYNTTTYKKYRDADRTEYLDGYEVGVNFGFLFRKNTPNNKLSFYLLISSGPHYLSDTPVRQSNGFVFSNNLCAGINVKLLKNLYADVRPGIRHVSNAGFKVPNAGINDMTLTGGLVLSF</sequence>
<keyword evidence="3" id="KW-1185">Reference proteome</keyword>
<dbReference type="Gene3D" id="2.40.160.20">
    <property type="match status" value="1"/>
</dbReference>
<feature type="chain" id="PRO_5028964264" evidence="1">
    <location>
        <begin position="24"/>
        <end position="211"/>
    </location>
</feature>
<dbReference type="Proteomes" id="UP000505355">
    <property type="component" value="Chromosome"/>
</dbReference>
<reference evidence="2 3" key="1">
    <citation type="submission" date="2020-05" db="EMBL/GenBank/DDBJ databases">
        <title>Mucilaginibacter mali sp. nov.</title>
        <authorList>
            <person name="Kim H.S."/>
            <person name="Lee K.C."/>
            <person name="Suh M.K."/>
            <person name="Kim J.-S."/>
            <person name="Han K.-I."/>
            <person name="Eom M.K."/>
            <person name="Shin Y.K."/>
            <person name="Lee J.-S."/>
        </authorList>
    </citation>
    <scope>NUCLEOTIDE SEQUENCE [LARGE SCALE GENOMIC DNA]</scope>
    <source>
        <strain evidence="2 3">G2-14</strain>
    </source>
</reference>
<protein>
    <submittedName>
        <fullName evidence="2">Acyloxyacyl hydrolase</fullName>
    </submittedName>
</protein>
<keyword evidence="2" id="KW-0378">Hydrolase</keyword>
<dbReference type="InterPro" id="IPR018550">
    <property type="entry name" value="Lipid-A_deacylase-rel"/>
</dbReference>
<keyword evidence="1" id="KW-0732">Signal</keyword>
<dbReference type="GO" id="GO:0016787">
    <property type="term" value="F:hydrolase activity"/>
    <property type="evidence" value="ECO:0007669"/>
    <property type="project" value="UniProtKB-KW"/>
</dbReference>
<organism evidence="2 3">
    <name type="scientific">Mucilaginibacter mali</name>
    <dbReference type="NCBI Taxonomy" id="2740462"/>
    <lineage>
        <taxon>Bacteria</taxon>
        <taxon>Pseudomonadati</taxon>
        <taxon>Bacteroidota</taxon>
        <taxon>Sphingobacteriia</taxon>
        <taxon>Sphingobacteriales</taxon>
        <taxon>Sphingobacteriaceae</taxon>
        <taxon>Mucilaginibacter</taxon>
    </lineage>
</organism>
<evidence type="ECO:0000256" key="1">
    <source>
        <dbReference type="SAM" id="SignalP"/>
    </source>
</evidence>
<gene>
    <name evidence="2" type="ORF">HQ865_10855</name>
</gene>
<feature type="signal peptide" evidence="1">
    <location>
        <begin position="1"/>
        <end position="23"/>
    </location>
</feature>
<proteinExistence type="predicted"/>
<name>A0A7D4ULQ1_9SPHI</name>
<accession>A0A7D4ULQ1</accession>
<dbReference type="KEGG" id="mmab:HQ865_10855"/>
<evidence type="ECO:0000313" key="2">
    <source>
        <dbReference type="EMBL" id="QKJ30241.1"/>
    </source>
</evidence>